<feature type="chain" id="PRO_5041949411" evidence="1">
    <location>
        <begin position="27"/>
        <end position="453"/>
    </location>
</feature>
<reference evidence="2" key="2">
    <citation type="journal article" date="2023" name="Science">
        <title>Genomic signatures of disease resistance in endangered staghorn corals.</title>
        <authorList>
            <person name="Vollmer S.V."/>
            <person name="Selwyn J.D."/>
            <person name="Despard B.A."/>
            <person name="Roesel C.L."/>
        </authorList>
    </citation>
    <scope>NUCLEOTIDE SEQUENCE</scope>
    <source>
        <strain evidence="2">K2</strain>
    </source>
</reference>
<protein>
    <submittedName>
        <fullName evidence="2">Uncharacterized protein</fullName>
    </submittedName>
</protein>
<accession>A0AAD9PWX3</accession>
<reference evidence="2" key="1">
    <citation type="journal article" date="2023" name="G3 (Bethesda)">
        <title>Whole genome assembly and annotation of the endangered Caribbean coral Acropora cervicornis.</title>
        <authorList>
            <person name="Selwyn J.D."/>
            <person name="Vollmer S.V."/>
        </authorList>
    </citation>
    <scope>NUCLEOTIDE SEQUENCE</scope>
    <source>
        <strain evidence="2">K2</strain>
    </source>
</reference>
<dbReference type="Proteomes" id="UP001249851">
    <property type="component" value="Unassembled WGS sequence"/>
</dbReference>
<keyword evidence="1" id="KW-0732">Signal</keyword>
<keyword evidence="3" id="KW-1185">Reference proteome</keyword>
<dbReference type="AlphaFoldDB" id="A0AAD9PWX3"/>
<gene>
    <name evidence="2" type="ORF">P5673_028640</name>
</gene>
<name>A0AAD9PWX3_ACRCE</name>
<evidence type="ECO:0000256" key="1">
    <source>
        <dbReference type="SAM" id="SignalP"/>
    </source>
</evidence>
<proteinExistence type="predicted"/>
<sequence length="453" mass="52501">MNPQKALLSLLAVCLLSITVTLLTQAYWQEQSYRLQSKGNSSKCSEHLVEKEVESTQRKCKSPAVQTQSITLFVRMAATVPELRRQFYCVFLRLSVLFWPASLGKTVAVLDQENEEDHEFASTVLTHMKQHFPDRTFEVLYEPLPKDPTVLDFAKSPKSPGYNRQLYSSFFIDLYTNDDIIAWMDADSAFVSPVTNESIFNGTKVRVLGYDCTLTTKAWVQVWARTTEKALGLPFLADFMTYFPAYIYRDTFTHCREHILRRFNTSNFEEAFKKFYRQEYISPVSVVLSYAWYFERERYDWNLKLCTDLTEYNKRFPSEHIISAEHVVETLLIPQTAFHAKHAQGVREIVFSSYCLSQEAAGNDAEKCSNRTASLITNFVLFTQDVDHDVERLGPPAPPCPKNREETCLQLLERNYNQIGLEIKQKTRKLDWKNVKIVENLAKELKLQCDVLK</sequence>
<organism evidence="2 3">
    <name type="scientific">Acropora cervicornis</name>
    <name type="common">Staghorn coral</name>
    <dbReference type="NCBI Taxonomy" id="6130"/>
    <lineage>
        <taxon>Eukaryota</taxon>
        <taxon>Metazoa</taxon>
        <taxon>Cnidaria</taxon>
        <taxon>Anthozoa</taxon>
        <taxon>Hexacorallia</taxon>
        <taxon>Scleractinia</taxon>
        <taxon>Astrocoeniina</taxon>
        <taxon>Acroporidae</taxon>
        <taxon>Acropora</taxon>
    </lineage>
</organism>
<feature type="signal peptide" evidence="1">
    <location>
        <begin position="1"/>
        <end position="26"/>
    </location>
</feature>
<evidence type="ECO:0000313" key="2">
    <source>
        <dbReference type="EMBL" id="KAK2550590.1"/>
    </source>
</evidence>
<evidence type="ECO:0000313" key="3">
    <source>
        <dbReference type="Proteomes" id="UP001249851"/>
    </source>
</evidence>
<dbReference type="EMBL" id="JARQWQ010000108">
    <property type="protein sequence ID" value="KAK2550590.1"/>
    <property type="molecule type" value="Genomic_DNA"/>
</dbReference>
<comment type="caution">
    <text evidence="2">The sequence shown here is derived from an EMBL/GenBank/DDBJ whole genome shotgun (WGS) entry which is preliminary data.</text>
</comment>